<proteinExistence type="predicted"/>
<accession>A0A2T1DU53</accession>
<dbReference type="AlphaFoldDB" id="A0A2T1DU53"/>
<sequence length="89" mass="10461">MKSSVTKAFRKKLDGLPASAQEQAAKAYALWRSDPYHNSLQFKRVSQRQPIYSARVSLDYRVLGLLENDRLYWFWIGAHAEYNELLQRL</sequence>
<organism evidence="2 3">
    <name type="scientific">Stenomitos frigidus ULC18</name>
    <dbReference type="NCBI Taxonomy" id="2107698"/>
    <lineage>
        <taxon>Bacteria</taxon>
        <taxon>Bacillati</taxon>
        <taxon>Cyanobacteriota</taxon>
        <taxon>Cyanophyceae</taxon>
        <taxon>Leptolyngbyales</taxon>
        <taxon>Leptolyngbyaceae</taxon>
        <taxon>Stenomitos</taxon>
    </lineage>
</organism>
<dbReference type="EMBL" id="PVWK01000158">
    <property type="protein sequence ID" value="PSB23904.1"/>
    <property type="molecule type" value="Genomic_DNA"/>
</dbReference>
<dbReference type="RefSeq" id="WP_106260733.1">
    <property type="nucleotide sequence ID" value="NZ_CAWNSW010000147.1"/>
</dbReference>
<dbReference type="SUPFAM" id="SSF143011">
    <property type="entry name" value="RelE-like"/>
    <property type="match status" value="1"/>
</dbReference>
<dbReference type="InterPro" id="IPR035093">
    <property type="entry name" value="RelE/ParE_toxin_dom_sf"/>
</dbReference>
<dbReference type="Pfam" id="PF24732">
    <property type="entry name" value="ParE_like"/>
    <property type="match status" value="1"/>
</dbReference>
<keyword evidence="3" id="KW-1185">Reference proteome</keyword>
<feature type="domain" description="ParE-like toxin" evidence="1">
    <location>
        <begin position="20"/>
        <end position="83"/>
    </location>
</feature>
<evidence type="ECO:0000313" key="2">
    <source>
        <dbReference type="EMBL" id="PSB23904.1"/>
    </source>
</evidence>
<evidence type="ECO:0000313" key="3">
    <source>
        <dbReference type="Proteomes" id="UP000239576"/>
    </source>
</evidence>
<protein>
    <recommendedName>
        <fullName evidence="1">ParE-like toxin domain-containing protein</fullName>
    </recommendedName>
</protein>
<reference evidence="3" key="1">
    <citation type="submission" date="2018-02" db="EMBL/GenBank/DDBJ databases">
        <authorList>
            <person name="Moore K."/>
            <person name="Momper L."/>
        </authorList>
    </citation>
    <scope>NUCLEOTIDE SEQUENCE [LARGE SCALE GENOMIC DNA]</scope>
    <source>
        <strain evidence="3">ULC18</strain>
    </source>
</reference>
<evidence type="ECO:0000259" key="1">
    <source>
        <dbReference type="Pfam" id="PF24732"/>
    </source>
</evidence>
<dbReference type="Proteomes" id="UP000239576">
    <property type="component" value="Unassembled WGS sequence"/>
</dbReference>
<dbReference type="InterPro" id="IPR056925">
    <property type="entry name" value="ParE-like"/>
</dbReference>
<reference evidence="2 3" key="2">
    <citation type="submission" date="2018-03" db="EMBL/GenBank/DDBJ databases">
        <title>The ancient ancestry and fast evolution of plastids.</title>
        <authorList>
            <person name="Moore K.R."/>
            <person name="Magnabosco C."/>
            <person name="Momper L."/>
            <person name="Gold D.A."/>
            <person name="Bosak T."/>
            <person name="Fournier G.P."/>
        </authorList>
    </citation>
    <scope>NUCLEOTIDE SEQUENCE [LARGE SCALE GENOMIC DNA]</scope>
    <source>
        <strain evidence="2 3">ULC18</strain>
    </source>
</reference>
<dbReference type="Gene3D" id="3.30.2310.20">
    <property type="entry name" value="RelE-like"/>
    <property type="match status" value="1"/>
</dbReference>
<gene>
    <name evidence="2" type="ORF">C7B82_29440</name>
</gene>
<dbReference type="OrthoDB" id="129742at2"/>
<name>A0A2T1DU53_9CYAN</name>
<comment type="caution">
    <text evidence="2">The sequence shown here is derived from an EMBL/GenBank/DDBJ whole genome shotgun (WGS) entry which is preliminary data.</text>
</comment>